<evidence type="ECO:0000256" key="3">
    <source>
        <dbReference type="ARBA" id="ARBA00016797"/>
    </source>
</evidence>
<dbReference type="InterPro" id="IPR014729">
    <property type="entry name" value="Rossmann-like_a/b/a_fold"/>
</dbReference>
<name>A0A010RLD0_PSEFL</name>
<sequence>MKVLVAVKRAIDPNVKVRVKGDGSGVDLNGVKMALNPFCEIAVEEAIRLKEKGVVCEVVVVSVGTSAAQEQLRTALALGADRALLVETSAMLEPLNVAKYLSKVIDNEKPQLILFGKQAIDQENNQTGQMVAQLIGSGQATFASAISYADGRWVVEREVDGGSQVVALTAPAVVTCDLRLNEPRYASLPNIMKAKKKPLEVIAADGLGASVREHTRLLQVAPPPVRKAGIKVSSVSELVEKLRNVAGLV</sequence>
<evidence type="ECO:0000256" key="7">
    <source>
        <dbReference type="ARBA" id="ARBA00042002"/>
    </source>
</evidence>
<comment type="subunit">
    <text evidence="2">Heterodimer of an alpha and a beta subunit.</text>
</comment>
<dbReference type="CDD" id="cd01714">
    <property type="entry name" value="ETF_beta"/>
    <property type="match status" value="1"/>
</dbReference>
<organism evidence="10 11">
    <name type="scientific">Pseudomonas fluorescens HK44</name>
    <dbReference type="NCBI Taxonomy" id="1042209"/>
    <lineage>
        <taxon>Bacteria</taxon>
        <taxon>Pseudomonadati</taxon>
        <taxon>Pseudomonadota</taxon>
        <taxon>Gammaproteobacteria</taxon>
        <taxon>Pseudomonadales</taxon>
        <taxon>Pseudomonadaceae</taxon>
        <taxon>Pseudomonas</taxon>
    </lineage>
</organism>
<comment type="similarity">
    <text evidence="1">Belongs to the ETF beta-subunit/FixA family.</text>
</comment>
<dbReference type="SUPFAM" id="SSF52402">
    <property type="entry name" value="Adenine nucleotide alpha hydrolases-like"/>
    <property type="match status" value="1"/>
</dbReference>
<dbReference type="PANTHER" id="PTHR21294">
    <property type="entry name" value="ELECTRON TRANSFER FLAVOPROTEIN BETA-SUBUNIT"/>
    <property type="match status" value="1"/>
</dbReference>
<dbReference type="eggNOG" id="COG2086">
    <property type="taxonomic scope" value="Bacteria"/>
</dbReference>
<dbReference type="AlphaFoldDB" id="A0A010RLD0"/>
<feature type="domain" description="Electron transfer flavoprotein alpha/beta-subunit N-terminal" evidence="9">
    <location>
        <begin position="23"/>
        <end position="211"/>
    </location>
</feature>
<comment type="caution">
    <text evidence="10">The sequence shown here is derived from an EMBL/GenBank/DDBJ whole genome shotgun (WGS) entry which is preliminary data.</text>
</comment>
<comment type="function">
    <text evidence="6">The electron transfer flavoprotein serves as a specific electron acceptor for other dehydrogenases. It transfers the electrons to the main respiratory chain via ETF-ubiquinone oxidoreductase (ETF dehydrogenase).</text>
</comment>
<dbReference type="InterPro" id="IPR000049">
    <property type="entry name" value="ET-Flavoprotein_bsu_CS"/>
</dbReference>
<dbReference type="InterPro" id="IPR012255">
    <property type="entry name" value="ETF_b"/>
</dbReference>
<evidence type="ECO:0000256" key="6">
    <source>
        <dbReference type="ARBA" id="ARBA00025649"/>
    </source>
</evidence>
<proteinExistence type="inferred from homology"/>
<evidence type="ECO:0000313" key="11">
    <source>
        <dbReference type="Proteomes" id="UP000022611"/>
    </source>
</evidence>
<dbReference type="HOGENOM" id="CLU_060196_0_0_6"/>
<dbReference type="RefSeq" id="WP_019690388.1">
    <property type="nucleotide sequence ID" value="NZ_AFOY02000015.1"/>
</dbReference>
<dbReference type="Gene3D" id="3.40.50.620">
    <property type="entry name" value="HUPs"/>
    <property type="match status" value="1"/>
</dbReference>
<dbReference type="EMBL" id="AFOY02000015">
    <property type="protein sequence ID" value="EXF93366.1"/>
    <property type="molecule type" value="Genomic_DNA"/>
</dbReference>
<dbReference type="InterPro" id="IPR033948">
    <property type="entry name" value="ETF_beta_N"/>
</dbReference>
<dbReference type="PIRSF" id="PIRSF000090">
    <property type="entry name" value="Beta-ETF"/>
    <property type="match status" value="1"/>
</dbReference>
<dbReference type="PROSITE" id="PS01065">
    <property type="entry name" value="ETF_BETA"/>
    <property type="match status" value="1"/>
</dbReference>
<comment type="cofactor">
    <cofactor evidence="8">
        <name>AMP</name>
        <dbReference type="ChEBI" id="CHEBI:456215"/>
    </cofactor>
</comment>
<evidence type="ECO:0000256" key="4">
    <source>
        <dbReference type="ARBA" id="ARBA00022448"/>
    </source>
</evidence>
<gene>
    <name evidence="10" type="ORF">HK44_006665</name>
</gene>
<evidence type="ECO:0000313" key="10">
    <source>
        <dbReference type="EMBL" id="EXF93366.1"/>
    </source>
</evidence>
<keyword evidence="4" id="KW-0813">Transport</keyword>
<accession>A0A010RLD0</accession>
<dbReference type="GO" id="GO:0046395">
    <property type="term" value="P:carboxylic acid catabolic process"/>
    <property type="evidence" value="ECO:0007669"/>
    <property type="project" value="UniProtKB-ARBA"/>
</dbReference>
<dbReference type="FunFam" id="3.40.50.620:FF:000011">
    <property type="entry name" value="Electron transfer flavoprotein subunit beta"/>
    <property type="match status" value="1"/>
</dbReference>
<protein>
    <recommendedName>
        <fullName evidence="3">Electron transfer flavoprotein subunit beta</fullName>
    </recommendedName>
    <alternativeName>
        <fullName evidence="7">Electron transfer flavoprotein small subunit</fullName>
    </alternativeName>
</protein>
<evidence type="ECO:0000256" key="2">
    <source>
        <dbReference type="ARBA" id="ARBA00011355"/>
    </source>
</evidence>
<keyword evidence="5" id="KW-0249">Electron transport</keyword>
<dbReference type="Proteomes" id="UP000022611">
    <property type="component" value="Unassembled WGS sequence"/>
</dbReference>
<dbReference type="SMART" id="SM00893">
    <property type="entry name" value="ETF"/>
    <property type="match status" value="1"/>
</dbReference>
<dbReference type="InterPro" id="IPR014730">
    <property type="entry name" value="ETF_a/b_N"/>
</dbReference>
<evidence type="ECO:0000256" key="8">
    <source>
        <dbReference type="ARBA" id="ARBA00049933"/>
    </source>
</evidence>
<dbReference type="Pfam" id="PF01012">
    <property type="entry name" value="ETF"/>
    <property type="match status" value="1"/>
</dbReference>
<evidence type="ECO:0000256" key="1">
    <source>
        <dbReference type="ARBA" id="ARBA00007557"/>
    </source>
</evidence>
<dbReference type="OrthoDB" id="9781325at2"/>
<evidence type="ECO:0000259" key="9">
    <source>
        <dbReference type="SMART" id="SM00893"/>
    </source>
</evidence>
<evidence type="ECO:0000256" key="5">
    <source>
        <dbReference type="ARBA" id="ARBA00022982"/>
    </source>
</evidence>
<dbReference type="PATRIC" id="fig|1042209.11.peg.3710"/>
<dbReference type="PANTHER" id="PTHR21294:SF8">
    <property type="entry name" value="ELECTRON TRANSFER FLAVOPROTEIN SUBUNIT BETA"/>
    <property type="match status" value="1"/>
</dbReference>
<reference evidence="10 11" key="1">
    <citation type="journal article" date="2011" name="J. Bacteriol.">
        <title>Draft genome sequence of the polycyclic aromatic hydrocarbon-degrading, genetically engineered bioluminescent bioreporter Pseudomonas fluorescens HK44.</title>
        <authorList>
            <person name="Chauhan A."/>
            <person name="Layton A.C."/>
            <person name="Williams D.E."/>
            <person name="Smartt A.E."/>
            <person name="Ripp S."/>
            <person name="Karpinets T.V."/>
            <person name="Brown S.D."/>
            <person name="Sayler G.S."/>
        </authorList>
    </citation>
    <scope>NUCLEOTIDE SEQUENCE [LARGE SCALE GENOMIC DNA]</scope>
    <source>
        <strain evidence="10 11">HK44</strain>
    </source>
</reference>
<dbReference type="GO" id="GO:0009055">
    <property type="term" value="F:electron transfer activity"/>
    <property type="evidence" value="ECO:0007669"/>
    <property type="project" value="InterPro"/>
</dbReference>